<keyword evidence="3" id="KW-1185">Reference proteome</keyword>
<sequence>MEVLLETSERLTKFTTDSFRRGLYQKINWENRLIGIKGARGTGKTTLMLQRMKSLGKSSTEVAYFTLDDLYFTTHSLVETAAEFRRKGGKVLFLDEVHKYPNWATHLKNLYDLYPDLQLIFTGSSIVDISRQEVDLSRRVLMYELPGLSYREYLAFEGVVTIEVLPLPLLISENQAWKSFFPAGFKPLQHFEAYLSSGYYPFFREDKAGYRHRIQQLIRMIVEYDMAELKDFDIRNAKKMLQLLYVLAENVPFKPNLTELADKSGIHRNSVNNYLHYLEQAKLIKLLYRGGTGMVALQKPEKIYLENTNLAYALSLQKPDTGNLRETFFLNQVGYGHSVHESAVSDFLVEGVYTFEVGGKHKGKKQIEGIQKAYLVKDDIESGFGTTLPLWLFGFLY</sequence>
<dbReference type="InterPro" id="IPR003593">
    <property type="entry name" value="AAA+_ATPase"/>
</dbReference>
<comment type="caution">
    <text evidence="2">The sequence shown here is derived from an EMBL/GenBank/DDBJ whole genome shotgun (WGS) entry which is preliminary data.</text>
</comment>
<evidence type="ECO:0000313" key="3">
    <source>
        <dbReference type="Proteomes" id="UP000253141"/>
    </source>
</evidence>
<reference evidence="2 3" key="1">
    <citation type="submission" date="2018-07" db="EMBL/GenBank/DDBJ databases">
        <title>Genome analysis of Runella aurantiaca.</title>
        <authorList>
            <person name="Yang X."/>
        </authorList>
    </citation>
    <scope>NUCLEOTIDE SEQUENCE [LARGE SCALE GENOMIC DNA]</scope>
    <source>
        <strain evidence="2 3">YX9</strain>
    </source>
</reference>
<evidence type="ECO:0000313" key="2">
    <source>
        <dbReference type="EMBL" id="RDB02606.1"/>
    </source>
</evidence>
<name>A0A369I7E9_9BACT</name>
<dbReference type="InterPro" id="IPR041682">
    <property type="entry name" value="AAA_14"/>
</dbReference>
<organism evidence="2 3">
    <name type="scientific">Runella aurantiaca</name>
    <dbReference type="NCBI Taxonomy" id="2282308"/>
    <lineage>
        <taxon>Bacteria</taxon>
        <taxon>Pseudomonadati</taxon>
        <taxon>Bacteroidota</taxon>
        <taxon>Cytophagia</taxon>
        <taxon>Cytophagales</taxon>
        <taxon>Spirosomataceae</taxon>
        <taxon>Runella</taxon>
    </lineage>
</organism>
<dbReference type="Gene3D" id="3.40.50.300">
    <property type="entry name" value="P-loop containing nucleotide triphosphate hydrolases"/>
    <property type="match status" value="1"/>
</dbReference>
<feature type="domain" description="AAA+ ATPase" evidence="1">
    <location>
        <begin position="30"/>
        <end position="147"/>
    </location>
</feature>
<dbReference type="SMART" id="SM00382">
    <property type="entry name" value="AAA"/>
    <property type="match status" value="1"/>
</dbReference>
<protein>
    <submittedName>
        <fullName evidence="2">AAA family ATPase</fullName>
    </submittedName>
</protein>
<dbReference type="PANTHER" id="PTHR42990:SF1">
    <property type="entry name" value="AAA+ ATPASE DOMAIN-CONTAINING PROTEIN"/>
    <property type="match status" value="1"/>
</dbReference>
<accession>A0A369I7E9</accession>
<dbReference type="EMBL" id="QPIW01000039">
    <property type="protein sequence ID" value="RDB02606.1"/>
    <property type="molecule type" value="Genomic_DNA"/>
</dbReference>
<dbReference type="SUPFAM" id="SSF52540">
    <property type="entry name" value="P-loop containing nucleoside triphosphate hydrolases"/>
    <property type="match status" value="1"/>
</dbReference>
<dbReference type="InterPro" id="IPR027417">
    <property type="entry name" value="P-loop_NTPase"/>
</dbReference>
<dbReference type="OrthoDB" id="9768467at2"/>
<dbReference type="AlphaFoldDB" id="A0A369I7E9"/>
<evidence type="ECO:0000259" key="1">
    <source>
        <dbReference type="SMART" id="SM00382"/>
    </source>
</evidence>
<dbReference type="InterPro" id="IPR025420">
    <property type="entry name" value="DUF4143"/>
</dbReference>
<dbReference type="Pfam" id="PF13635">
    <property type="entry name" value="DUF4143"/>
    <property type="match status" value="1"/>
</dbReference>
<dbReference type="PANTHER" id="PTHR42990">
    <property type="entry name" value="ATPASE"/>
    <property type="match status" value="1"/>
</dbReference>
<proteinExistence type="predicted"/>
<dbReference type="Proteomes" id="UP000253141">
    <property type="component" value="Unassembled WGS sequence"/>
</dbReference>
<dbReference type="RefSeq" id="WP_114464268.1">
    <property type="nucleotide sequence ID" value="NZ_QPIW01000039.1"/>
</dbReference>
<dbReference type="Pfam" id="PF13173">
    <property type="entry name" value="AAA_14"/>
    <property type="match status" value="1"/>
</dbReference>
<gene>
    <name evidence="2" type="ORF">DVG78_27745</name>
</gene>